<proteinExistence type="predicted"/>
<evidence type="ECO:0000256" key="1">
    <source>
        <dbReference type="SAM" id="MobiDB-lite"/>
    </source>
</evidence>
<protein>
    <submittedName>
        <fullName evidence="2">Uncharacterized protein</fullName>
    </submittedName>
</protein>
<dbReference type="SUPFAM" id="SSF52540">
    <property type="entry name" value="P-loop containing nucleoside triphosphate hydrolases"/>
    <property type="match status" value="1"/>
</dbReference>
<name>A0A8H3WWM2_GIGMA</name>
<evidence type="ECO:0000313" key="2">
    <source>
        <dbReference type="EMBL" id="KAF0365647.1"/>
    </source>
</evidence>
<dbReference type="Gene3D" id="3.40.50.300">
    <property type="entry name" value="P-loop containing nucleotide triphosphate hydrolases"/>
    <property type="match status" value="1"/>
</dbReference>
<dbReference type="Proteomes" id="UP000439903">
    <property type="component" value="Unassembled WGS sequence"/>
</dbReference>
<feature type="region of interest" description="Disordered" evidence="1">
    <location>
        <begin position="57"/>
        <end position="91"/>
    </location>
</feature>
<reference evidence="2 3" key="1">
    <citation type="journal article" date="2019" name="Environ. Microbiol.">
        <title>At the nexus of three kingdoms: the genome of the mycorrhizal fungus Gigaspora margarita provides insights into plant, endobacterial and fungal interactions.</title>
        <authorList>
            <person name="Venice F."/>
            <person name="Ghignone S."/>
            <person name="Salvioli di Fossalunga A."/>
            <person name="Amselem J."/>
            <person name="Novero M."/>
            <person name="Xianan X."/>
            <person name="Sedzielewska Toro K."/>
            <person name="Morin E."/>
            <person name="Lipzen A."/>
            <person name="Grigoriev I.V."/>
            <person name="Henrissat B."/>
            <person name="Martin F.M."/>
            <person name="Bonfante P."/>
        </authorList>
    </citation>
    <scope>NUCLEOTIDE SEQUENCE [LARGE SCALE GENOMIC DNA]</scope>
    <source>
        <strain evidence="2 3">BEG34</strain>
    </source>
</reference>
<keyword evidence="3" id="KW-1185">Reference proteome</keyword>
<comment type="caution">
    <text evidence="2">The sequence shown here is derived from an EMBL/GenBank/DDBJ whole genome shotgun (WGS) entry which is preliminary data.</text>
</comment>
<sequence>MTLKDQIKDLLEFGEFYNDLDLFASILRFFEKDYNLAEKESNLIYQKISKCYYNKPNTTDNDYDSDLSLPNSDDSDGTKKEKTKNKVNGKQLETKKCKHIESHNLVELVKKLKPNNKKNFGLTGPVGVGKTAVGSLFAKFLARRGHVVQQPEEISMI</sequence>
<dbReference type="EMBL" id="WTPW01002806">
    <property type="protein sequence ID" value="KAF0365647.1"/>
    <property type="molecule type" value="Genomic_DNA"/>
</dbReference>
<dbReference type="InterPro" id="IPR027417">
    <property type="entry name" value="P-loop_NTPase"/>
</dbReference>
<evidence type="ECO:0000313" key="3">
    <source>
        <dbReference type="Proteomes" id="UP000439903"/>
    </source>
</evidence>
<dbReference type="AlphaFoldDB" id="A0A8H3WWM2"/>
<gene>
    <name evidence="2" type="ORF">F8M41_013823</name>
</gene>
<accession>A0A8H3WWM2</accession>
<organism evidence="2 3">
    <name type="scientific">Gigaspora margarita</name>
    <dbReference type="NCBI Taxonomy" id="4874"/>
    <lineage>
        <taxon>Eukaryota</taxon>
        <taxon>Fungi</taxon>
        <taxon>Fungi incertae sedis</taxon>
        <taxon>Mucoromycota</taxon>
        <taxon>Glomeromycotina</taxon>
        <taxon>Glomeromycetes</taxon>
        <taxon>Diversisporales</taxon>
        <taxon>Gigasporaceae</taxon>
        <taxon>Gigaspora</taxon>
    </lineage>
</organism>